<comment type="subcellular location">
    <subcellularLocation>
        <location evidence="1">Nucleus</location>
    </subcellularLocation>
</comment>
<dbReference type="SUPFAM" id="SSF57667">
    <property type="entry name" value="beta-beta-alpha zinc fingers"/>
    <property type="match status" value="2"/>
</dbReference>
<dbReference type="Proteomes" id="UP001239445">
    <property type="component" value="Unassembled WGS sequence"/>
</dbReference>
<name>A0AAJ0BIB7_9PEZI</name>
<dbReference type="PROSITE" id="PS00028">
    <property type="entry name" value="ZINC_FINGER_C2H2_1"/>
    <property type="match status" value="2"/>
</dbReference>
<dbReference type="Gene3D" id="3.30.160.60">
    <property type="entry name" value="Classic Zinc Finger"/>
    <property type="match status" value="3"/>
</dbReference>
<evidence type="ECO:0000256" key="4">
    <source>
        <dbReference type="ARBA" id="ARBA00022771"/>
    </source>
</evidence>
<dbReference type="FunFam" id="3.30.160.60:FF:000446">
    <property type="entry name" value="Zinc finger protein"/>
    <property type="match status" value="1"/>
</dbReference>
<feature type="compositionally biased region" description="Low complexity" evidence="12">
    <location>
        <begin position="427"/>
        <end position="449"/>
    </location>
</feature>
<evidence type="ECO:0000256" key="7">
    <source>
        <dbReference type="ARBA" id="ARBA00023125"/>
    </source>
</evidence>
<accession>A0AAJ0BIB7</accession>
<keyword evidence="5" id="KW-0862">Zinc</keyword>
<keyword evidence="9" id="KW-0539">Nucleus</keyword>
<feature type="region of interest" description="Disordered" evidence="12">
    <location>
        <begin position="1"/>
        <end position="91"/>
    </location>
</feature>
<feature type="compositionally biased region" description="Basic and acidic residues" evidence="12">
    <location>
        <begin position="67"/>
        <end position="81"/>
    </location>
</feature>
<feature type="compositionally biased region" description="Polar residues" evidence="12">
    <location>
        <begin position="133"/>
        <end position="152"/>
    </location>
</feature>
<keyword evidence="2" id="KW-0479">Metal-binding</keyword>
<evidence type="ECO:0000259" key="13">
    <source>
        <dbReference type="PROSITE" id="PS50157"/>
    </source>
</evidence>
<evidence type="ECO:0000256" key="12">
    <source>
        <dbReference type="SAM" id="MobiDB-lite"/>
    </source>
</evidence>
<evidence type="ECO:0000256" key="5">
    <source>
        <dbReference type="ARBA" id="ARBA00022833"/>
    </source>
</evidence>
<evidence type="ECO:0000256" key="1">
    <source>
        <dbReference type="ARBA" id="ARBA00004123"/>
    </source>
</evidence>
<feature type="domain" description="C2H2-type" evidence="13">
    <location>
        <begin position="240"/>
        <end position="267"/>
    </location>
</feature>
<dbReference type="PROSITE" id="PS50157">
    <property type="entry name" value="ZINC_FINGER_C2H2_2"/>
    <property type="match status" value="3"/>
</dbReference>
<evidence type="ECO:0000256" key="2">
    <source>
        <dbReference type="ARBA" id="ARBA00022723"/>
    </source>
</evidence>
<dbReference type="InterPro" id="IPR036236">
    <property type="entry name" value="Znf_C2H2_sf"/>
</dbReference>
<dbReference type="AlphaFoldDB" id="A0AAJ0BIB7"/>
<sequence>MASEATAVVTPSTAPPNTPGVHDGLVKSLKRTRETTPTPSPSSITNGDISPAKIARLVGYTRQAQSPEDKRRRIADEHRQDVSATDPDPTNQLINETLLSQLISGAMSRPQDGRPAQDVVEAAAAAASRALQIPSTETSTDLQDVSPQSAVSAETVGTGASVDEGDGHVVHSPGQMEMDAQGHAGSYASIPEAQMEDKSLSYPGLPANSIPPPPQRGMSMPMTDSPNAELGPRSPSSKKHKCPYCETVFTRHHNLKSHLLTHSQEKPYSCTQCEQKFRRLHDLKRHSKLHTGEKPHVCPKCDRKFARGDALARHSKGAGGCAGRRTSMGSFAGEEDYDFEGSTMGGIQHDTSADVSMAEERRPLSMPSIKAQHVAGQAGQEGFTHSNTYPPAGPRPAGGLYPPNVDRGSTASATSPSVPNSHTPHTSISSMPLSAGSSSMYSQSGMTESPKPLSPGAAQVPQAAQKRGPNQAASGLSMPSHGTSETAELWRSQYPPADGRQPEGAPAAPPAVRGRGRGTGSQRQASNGTGANSVSAFTAQDSVWSQIHMLQEQYKQLTADLQARDKREAQWIEKITTQERTISTLAAEVSALQQQLGVSNQDKAAADQE</sequence>
<keyword evidence="11" id="KW-0175">Coiled coil</keyword>
<comment type="caution">
    <text evidence="14">The sequence shown here is derived from an EMBL/GenBank/DDBJ whole genome shotgun (WGS) entry which is preliminary data.</text>
</comment>
<feature type="domain" description="C2H2-type" evidence="13">
    <location>
        <begin position="296"/>
        <end position="326"/>
    </location>
</feature>
<feature type="coiled-coil region" evidence="11">
    <location>
        <begin position="547"/>
        <end position="595"/>
    </location>
</feature>
<dbReference type="InterPro" id="IPR013087">
    <property type="entry name" value="Znf_C2H2_type"/>
</dbReference>
<keyword evidence="8" id="KW-0804">Transcription</keyword>
<feature type="region of interest" description="Disordered" evidence="12">
    <location>
        <begin position="354"/>
        <end position="534"/>
    </location>
</feature>
<dbReference type="GO" id="GO:0000981">
    <property type="term" value="F:DNA-binding transcription factor activity, RNA polymerase II-specific"/>
    <property type="evidence" value="ECO:0007669"/>
    <property type="project" value="TreeGrafter"/>
</dbReference>
<evidence type="ECO:0000256" key="6">
    <source>
        <dbReference type="ARBA" id="ARBA00023015"/>
    </source>
</evidence>
<gene>
    <name evidence="14" type="ORF">QBC47DRAFT_163293</name>
</gene>
<dbReference type="FunFam" id="3.30.160.60:FF:000646">
    <property type="entry name" value="Myeloid zinc finger 1"/>
    <property type="match status" value="1"/>
</dbReference>
<feature type="region of interest" description="Disordered" evidence="12">
    <location>
        <begin position="130"/>
        <end position="180"/>
    </location>
</feature>
<evidence type="ECO:0000256" key="10">
    <source>
        <dbReference type="PROSITE-ProRule" id="PRU00042"/>
    </source>
</evidence>
<keyword evidence="6" id="KW-0805">Transcription regulation</keyword>
<protein>
    <submittedName>
        <fullName evidence="14">Transcriptional regulator prz1</fullName>
    </submittedName>
</protein>
<organism evidence="14 15">
    <name type="scientific">Echria macrotheca</name>
    <dbReference type="NCBI Taxonomy" id="438768"/>
    <lineage>
        <taxon>Eukaryota</taxon>
        <taxon>Fungi</taxon>
        <taxon>Dikarya</taxon>
        <taxon>Ascomycota</taxon>
        <taxon>Pezizomycotina</taxon>
        <taxon>Sordariomycetes</taxon>
        <taxon>Sordariomycetidae</taxon>
        <taxon>Sordariales</taxon>
        <taxon>Schizotheciaceae</taxon>
        <taxon>Echria</taxon>
    </lineage>
</organism>
<dbReference type="GO" id="GO:0000978">
    <property type="term" value="F:RNA polymerase II cis-regulatory region sequence-specific DNA binding"/>
    <property type="evidence" value="ECO:0007669"/>
    <property type="project" value="TreeGrafter"/>
</dbReference>
<feature type="region of interest" description="Disordered" evidence="12">
    <location>
        <begin position="199"/>
        <end position="238"/>
    </location>
</feature>
<keyword evidence="4 10" id="KW-0863">Zinc-finger</keyword>
<feature type="compositionally biased region" description="Low complexity" evidence="12">
    <location>
        <begin position="502"/>
        <end position="513"/>
    </location>
</feature>
<dbReference type="SMART" id="SM00355">
    <property type="entry name" value="ZnF_C2H2"/>
    <property type="match status" value="3"/>
</dbReference>
<dbReference type="PANTHER" id="PTHR23235:SF120">
    <property type="entry name" value="KRUPPEL-LIKE FACTOR 15"/>
    <property type="match status" value="1"/>
</dbReference>
<proteinExistence type="predicted"/>
<keyword evidence="15" id="KW-1185">Reference proteome</keyword>
<evidence type="ECO:0000313" key="15">
    <source>
        <dbReference type="Proteomes" id="UP001239445"/>
    </source>
</evidence>
<evidence type="ECO:0000256" key="11">
    <source>
        <dbReference type="SAM" id="Coils"/>
    </source>
</evidence>
<dbReference type="EMBL" id="MU839830">
    <property type="protein sequence ID" value="KAK1757684.1"/>
    <property type="molecule type" value="Genomic_DNA"/>
</dbReference>
<dbReference type="GO" id="GO:0008270">
    <property type="term" value="F:zinc ion binding"/>
    <property type="evidence" value="ECO:0007669"/>
    <property type="project" value="UniProtKB-KW"/>
</dbReference>
<evidence type="ECO:0000256" key="9">
    <source>
        <dbReference type="ARBA" id="ARBA00023242"/>
    </source>
</evidence>
<evidence type="ECO:0000256" key="8">
    <source>
        <dbReference type="ARBA" id="ARBA00023163"/>
    </source>
</evidence>
<dbReference type="PANTHER" id="PTHR23235">
    <property type="entry name" value="KRUEPPEL-LIKE TRANSCRIPTION FACTOR"/>
    <property type="match status" value="1"/>
</dbReference>
<feature type="compositionally biased region" description="Polar residues" evidence="12">
    <location>
        <begin position="525"/>
        <end position="534"/>
    </location>
</feature>
<evidence type="ECO:0000256" key="3">
    <source>
        <dbReference type="ARBA" id="ARBA00022737"/>
    </source>
</evidence>
<reference evidence="14" key="1">
    <citation type="submission" date="2023-06" db="EMBL/GenBank/DDBJ databases">
        <title>Genome-scale phylogeny and comparative genomics of the fungal order Sordariales.</title>
        <authorList>
            <consortium name="Lawrence Berkeley National Laboratory"/>
            <person name="Hensen N."/>
            <person name="Bonometti L."/>
            <person name="Westerberg I."/>
            <person name="Brannstrom I.O."/>
            <person name="Guillou S."/>
            <person name="Cros-Aarteil S."/>
            <person name="Calhoun S."/>
            <person name="Haridas S."/>
            <person name="Kuo A."/>
            <person name="Mondo S."/>
            <person name="Pangilinan J."/>
            <person name="Riley R."/>
            <person name="Labutti K."/>
            <person name="Andreopoulos B."/>
            <person name="Lipzen A."/>
            <person name="Chen C."/>
            <person name="Yanf M."/>
            <person name="Daum C."/>
            <person name="Ng V."/>
            <person name="Clum A."/>
            <person name="Steindorff A."/>
            <person name="Ohm R."/>
            <person name="Martin F."/>
            <person name="Silar P."/>
            <person name="Natvig D."/>
            <person name="Lalanne C."/>
            <person name="Gautier V."/>
            <person name="Ament-Velasquez S.L."/>
            <person name="Kruys A."/>
            <person name="Hutchinson M.I."/>
            <person name="Powell A.J."/>
            <person name="Barry K."/>
            <person name="Miller A.N."/>
            <person name="Grigoriev I.V."/>
            <person name="Debuchy R."/>
            <person name="Gladieux P."/>
            <person name="Thoren M.H."/>
            <person name="Johannesson H."/>
        </authorList>
    </citation>
    <scope>NUCLEOTIDE SEQUENCE</scope>
    <source>
        <strain evidence="14">PSN4</strain>
    </source>
</reference>
<keyword evidence="3" id="KW-0677">Repeat</keyword>
<keyword evidence="7" id="KW-0238">DNA-binding</keyword>
<feature type="domain" description="C2H2-type" evidence="13">
    <location>
        <begin position="268"/>
        <end position="295"/>
    </location>
</feature>
<evidence type="ECO:0000313" key="14">
    <source>
        <dbReference type="EMBL" id="KAK1757684.1"/>
    </source>
</evidence>
<dbReference type="GO" id="GO:0005634">
    <property type="term" value="C:nucleus"/>
    <property type="evidence" value="ECO:0007669"/>
    <property type="project" value="UniProtKB-SubCell"/>
</dbReference>
<feature type="compositionally biased region" description="Polar residues" evidence="12">
    <location>
        <begin position="407"/>
        <end position="426"/>
    </location>
</feature>
<dbReference type="Pfam" id="PF00096">
    <property type="entry name" value="zf-C2H2"/>
    <property type="match status" value="1"/>
</dbReference>